<gene>
    <name evidence="2" type="ORF">E6C55_31675</name>
</gene>
<evidence type="ECO:0000256" key="1">
    <source>
        <dbReference type="SAM" id="Phobius"/>
    </source>
</evidence>
<protein>
    <submittedName>
        <fullName evidence="2">Conjugal transfer protein TraX</fullName>
    </submittedName>
</protein>
<dbReference type="Proteomes" id="UP000310636">
    <property type="component" value="Unassembled WGS sequence"/>
</dbReference>
<proteinExistence type="predicted"/>
<dbReference type="Pfam" id="PF05857">
    <property type="entry name" value="TraX"/>
    <property type="match status" value="1"/>
</dbReference>
<keyword evidence="3" id="KW-1185">Reference proteome</keyword>
<evidence type="ECO:0000313" key="3">
    <source>
        <dbReference type="Proteomes" id="UP000310636"/>
    </source>
</evidence>
<dbReference type="InterPro" id="IPR008875">
    <property type="entry name" value="TraX"/>
</dbReference>
<evidence type="ECO:0000313" key="2">
    <source>
        <dbReference type="EMBL" id="THF72833.1"/>
    </source>
</evidence>
<keyword evidence="1" id="KW-1133">Transmembrane helix</keyword>
<feature type="transmembrane region" description="Helical" evidence="1">
    <location>
        <begin position="190"/>
        <end position="210"/>
    </location>
</feature>
<dbReference type="AlphaFoldDB" id="A0A4S4BFI1"/>
<dbReference type="RefSeq" id="WP_136373850.1">
    <property type="nucleotide sequence ID" value="NZ_SSOB01000069.1"/>
</dbReference>
<feature type="transmembrane region" description="Helical" evidence="1">
    <location>
        <begin position="27"/>
        <end position="45"/>
    </location>
</feature>
<dbReference type="OrthoDB" id="9781069at2"/>
<feature type="transmembrane region" description="Helical" evidence="1">
    <location>
        <begin position="99"/>
        <end position="118"/>
    </location>
</feature>
<sequence length="214" mass="24384">MQIIAMLTMLVDHTGILFFPGSDWWRIVGRIAFPLYAYGIVLGFGRTRDRSRYLSRLLTLALISQVPYMLGFQIVRINVIGTFVVCLAALIAMERFRSAGLWAVCGIAAAAAVLLEWLPFEYGAYAMLLILTYRFLPRSGWVPAHLLLNVAYVFAHDWEIQLYSLVPTIFLAYGHRLLPRALPDYRVPAWLWRSFYPAHLFVLAVIAFAVNNAR</sequence>
<comment type="caution">
    <text evidence="2">The sequence shown here is derived from an EMBL/GenBank/DDBJ whole genome shotgun (WGS) entry which is preliminary data.</text>
</comment>
<dbReference type="EMBL" id="SSOB01000069">
    <property type="protein sequence ID" value="THF72833.1"/>
    <property type="molecule type" value="Genomic_DNA"/>
</dbReference>
<name>A0A4S4BFI1_9BACL</name>
<keyword evidence="1" id="KW-0472">Membrane</keyword>
<organism evidence="2 3">
    <name type="scientific">Cohnella fermenti</name>
    <dbReference type="NCBI Taxonomy" id="2565925"/>
    <lineage>
        <taxon>Bacteria</taxon>
        <taxon>Bacillati</taxon>
        <taxon>Bacillota</taxon>
        <taxon>Bacilli</taxon>
        <taxon>Bacillales</taxon>
        <taxon>Paenibacillaceae</taxon>
        <taxon>Cohnella</taxon>
    </lineage>
</organism>
<accession>A0A4S4BFI1</accession>
<reference evidence="2 3" key="1">
    <citation type="submission" date="2019-04" db="EMBL/GenBank/DDBJ databases">
        <title>Cohnella sp. nov. isolated from preserved vegetables.</title>
        <authorList>
            <person name="Lin S.-Y."/>
            <person name="Hung M.-H."/>
            <person name="Young C.-C."/>
        </authorList>
    </citation>
    <scope>NUCLEOTIDE SEQUENCE [LARGE SCALE GENOMIC DNA]</scope>
    <source>
        <strain evidence="2 3">CC-MHH1044</strain>
    </source>
</reference>
<keyword evidence="1" id="KW-0812">Transmembrane</keyword>
<feature type="transmembrane region" description="Helical" evidence="1">
    <location>
        <begin position="66"/>
        <end position="93"/>
    </location>
</feature>